<dbReference type="Proteomes" id="UP001163321">
    <property type="component" value="Chromosome 6"/>
</dbReference>
<protein>
    <submittedName>
        <fullName evidence="1">Uncharacterized protein</fullName>
    </submittedName>
</protein>
<evidence type="ECO:0000313" key="2">
    <source>
        <dbReference type="Proteomes" id="UP001163321"/>
    </source>
</evidence>
<proteinExistence type="predicted"/>
<reference evidence="1 2" key="1">
    <citation type="journal article" date="2022" name="bioRxiv">
        <title>The genome of the oomycete Peronosclerospora sorghi, a cosmopolitan pathogen of maize and sorghum, is inflated with dispersed pseudogenes.</title>
        <authorList>
            <person name="Fletcher K."/>
            <person name="Martin F."/>
            <person name="Isakeit T."/>
            <person name="Cavanaugh K."/>
            <person name="Magill C."/>
            <person name="Michelmore R."/>
        </authorList>
    </citation>
    <scope>NUCLEOTIDE SEQUENCE [LARGE SCALE GENOMIC DNA]</scope>
    <source>
        <strain evidence="1">P6</strain>
    </source>
</reference>
<name>A0ACC0VXN4_9STRA</name>
<keyword evidence="2" id="KW-1185">Reference proteome</keyword>
<evidence type="ECO:0000313" key="1">
    <source>
        <dbReference type="EMBL" id="KAI9911027.1"/>
    </source>
</evidence>
<comment type="caution">
    <text evidence="1">The sequence shown here is derived from an EMBL/GenBank/DDBJ whole genome shotgun (WGS) entry which is preliminary data.</text>
</comment>
<accession>A0ACC0VXN4</accession>
<organism evidence="1 2">
    <name type="scientific">Peronosclerospora sorghi</name>
    <dbReference type="NCBI Taxonomy" id="230839"/>
    <lineage>
        <taxon>Eukaryota</taxon>
        <taxon>Sar</taxon>
        <taxon>Stramenopiles</taxon>
        <taxon>Oomycota</taxon>
        <taxon>Peronosporomycetes</taxon>
        <taxon>Peronosporales</taxon>
        <taxon>Peronosporaceae</taxon>
        <taxon>Peronosclerospora</taxon>
    </lineage>
</organism>
<gene>
    <name evidence="1" type="ORF">PsorP6_011190</name>
</gene>
<dbReference type="EMBL" id="CM047585">
    <property type="protein sequence ID" value="KAI9911027.1"/>
    <property type="molecule type" value="Genomic_DNA"/>
</dbReference>
<sequence>MANRRGLEPAASFDPLPALEDEYAAVVAQSRPLAEKMSSFMQFHDAESASNNSADAERGVAEGYMLLPCSPCASEDEAIETMPDEADTVKKRATCVYTESETWTDDRRLPVQHKHIPLEENTRVAIRESMRNVKLQPPPWAATNKLTDDELVTLVQTQLALRRNNT</sequence>